<evidence type="ECO:0000313" key="1">
    <source>
        <dbReference type="EMBL" id="JAH81366.1"/>
    </source>
</evidence>
<reference evidence="1" key="2">
    <citation type="journal article" date="2015" name="Fish Shellfish Immunol.">
        <title>Early steps in the European eel (Anguilla anguilla)-Vibrio vulnificus interaction in the gills: Role of the RtxA13 toxin.</title>
        <authorList>
            <person name="Callol A."/>
            <person name="Pajuelo D."/>
            <person name="Ebbesson L."/>
            <person name="Teles M."/>
            <person name="MacKenzie S."/>
            <person name="Amaro C."/>
        </authorList>
    </citation>
    <scope>NUCLEOTIDE SEQUENCE</scope>
</reference>
<organism evidence="1">
    <name type="scientific">Anguilla anguilla</name>
    <name type="common">European freshwater eel</name>
    <name type="synonym">Muraena anguilla</name>
    <dbReference type="NCBI Taxonomy" id="7936"/>
    <lineage>
        <taxon>Eukaryota</taxon>
        <taxon>Metazoa</taxon>
        <taxon>Chordata</taxon>
        <taxon>Craniata</taxon>
        <taxon>Vertebrata</taxon>
        <taxon>Euteleostomi</taxon>
        <taxon>Actinopterygii</taxon>
        <taxon>Neopterygii</taxon>
        <taxon>Teleostei</taxon>
        <taxon>Anguilliformes</taxon>
        <taxon>Anguillidae</taxon>
        <taxon>Anguilla</taxon>
    </lineage>
</organism>
<reference evidence="1" key="1">
    <citation type="submission" date="2014-11" db="EMBL/GenBank/DDBJ databases">
        <authorList>
            <person name="Amaro Gonzalez C."/>
        </authorList>
    </citation>
    <scope>NUCLEOTIDE SEQUENCE</scope>
</reference>
<dbReference type="EMBL" id="GBXM01027211">
    <property type="protein sequence ID" value="JAH81366.1"/>
    <property type="molecule type" value="Transcribed_RNA"/>
</dbReference>
<sequence length="39" mass="4514">MLAKGSESEGNHRRWKTVKKHLVWQPSRKKLVIVGDGAW</sequence>
<proteinExistence type="predicted"/>
<dbReference type="AlphaFoldDB" id="A0A0E9VTK0"/>
<name>A0A0E9VTK0_ANGAN</name>
<protein>
    <submittedName>
        <fullName evidence="1">Uncharacterized protein</fullName>
    </submittedName>
</protein>
<accession>A0A0E9VTK0</accession>